<evidence type="ECO:0000313" key="1">
    <source>
        <dbReference type="EMBL" id="NMP23494.1"/>
    </source>
</evidence>
<accession>A0A7Y0Q4Q9</accession>
<organism evidence="1 2">
    <name type="scientific">Sulfobacillus harzensis</name>
    <dbReference type="NCBI Taxonomy" id="2729629"/>
    <lineage>
        <taxon>Bacteria</taxon>
        <taxon>Bacillati</taxon>
        <taxon>Bacillota</taxon>
        <taxon>Clostridia</taxon>
        <taxon>Eubacteriales</taxon>
        <taxon>Clostridiales Family XVII. Incertae Sedis</taxon>
        <taxon>Sulfobacillus</taxon>
    </lineage>
</organism>
<sequence length="107" mass="12201">MTGTGPCRHTELEATLQGMFRYRVGASVAVQWEESREWSGKNSRRAVVSGVYPHGMRLLLEGESGDYQIPCWLSWVELWLTPELVETPEIRAELFALIESQFAAWVD</sequence>
<dbReference type="RefSeq" id="WP_169100819.1">
    <property type="nucleotide sequence ID" value="NZ_JABBVZ010000053.1"/>
</dbReference>
<comment type="caution">
    <text evidence="1">The sequence shown here is derived from an EMBL/GenBank/DDBJ whole genome shotgun (WGS) entry which is preliminary data.</text>
</comment>
<dbReference type="Proteomes" id="UP000533476">
    <property type="component" value="Unassembled WGS sequence"/>
</dbReference>
<keyword evidence="2" id="KW-1185">Reference proteome</keyword>
<reference evidence="1 2" key="1">
    <citation type="submission" date="2020-04" db="EMBL/GenBank/DDBJ databases">
        <authorList>
            <person name="Zhang R."/>
            <person name="Schippers A."/>
        </authorList>
    </citation>
    <scope>NUCLEOTIDE SEQUENCE [LARGE SCALE GENOMIC DNA]</scope>
    <source>
        <strain evidence="1 2">DSM 109850</strain>
    </source>
</reference>
<dbReference type="AlphaFoldDB" id="A0A7Y0Q4Q9"/>
<gene>
    <name evidence="1" type="ORF">HIJ39_14195</name>
</gene>
<protein>
    <submittedName>
        <fullName evidence="1">Uncharacterized protein</fullName>
    </submittedName>
</protein>
<evidence type="ECO:0000313" key="2">
    <source>
        <dbReference type="Proteomes" id="UP000533476"/>
    </source>
</evidence>
<dbReference type="EMBL" id="JABBVZ010000053">
    <property type="protein sequence ID" value="NMP23494.1"/>
    <property type="molecule type" value="Genomic_DNA"/>
</dbReference>
<name>A0A7Y0Q4Q9_9FIRM</name>
<proteinExistence type="predicted"/>